<gene>
    <name evidence="2" type="ORF">PAHAL_1G207800</name>
</gene>
<name>A0A2T8KVX4_9POAL</name>
<organism evidence="2">
    <name type="scientific">Panicum hallii</name>
    <dbReference type="NCBI Taxonomy" id="206008"/>
    <lineage>
        <taxon>Eukaryota</taxon>
        <taxon>Viridiplantae</taxon>
        <taxon>Streptophyta</taxon>
        <taxon>Embryophyta</taxon>
        <taxon>Tracheophyta</taxon>
        <taxon>Spermatophyta</taxon>
        <taxon>Magnoliopsida</taxon>
        <taxon>Liliopsida</taxon>
        <taxon>Poales</taxon>
        <taxon>Poaceae</taxon>
        <taxon>PACMAD clade</taxon>
        <taxon>Panicoideae</taxon>
        <taxon>Panicodae</taxon>
        <taxon>Paniceae</taxon>
        <taxon>Panicinae</taxon>
        <taxon>Panicum</taxon>
        <taxon>Panicum sect. Panicum</taxon>
    </lineage>
</organism>
<feature type="region of interest" description="Disordered" evidence="1">
    <location>
        <begin position="95"/>
        <end position="114"/>
    </location>
</feature>
<accession>A0A2T8KVX4</accession>
<protein>
    <submittedName>
        <fullName evidence="2">Uncharacterized protein</fullName>
    </submittedName>
</protein>
<evidence type="ECO:0000313" key="2">
    <source>
        <dbReference type="EMBL" id="PVH66325.1"/>
    </source>
</evidence>
<dbReference type="Gramene" id="PVH66325">
    <property type="protein sequence ID" value="PVH66325"/>
    <property type="gene ID" value="PAHAL_1G207800"/>
</dbReference>
<evidence type="ECO:0000256" key="1">
    <source>
        <dbReference type="SAM" id="MobiDB-lite"/>
    </source>
</evidence>
<proteinExistence type="predicted"/>
<dbReference type="AlphaFoldDB" id="A0A2T8KVX4"/>
<reference evidence="2" key="1">
    <citation type="submission" date="2018-04" db="EMBL/GenBank/DDBJ databases">
        <title>WGS assembly of Panicum hallii.</title>
        <authorList>
            <person name="Lovell J."/>
            <person name="Jenkins J."/>
            <person name="Lowry D."/>
            <person name="Mamidi S."/>
            <person name="Sreedasyam A."/>
            <person name="Weng X."/>
            <person name="Barry K."/>
            <person name="Bonette J."/>
            <person name="Campitelli B."/>
            <person name="Daum C."/>
            <person name="Gordon S."/>
            <person name="Gould B."/>
            <person name="Lipzen A."/>
            <person name="Macqueen A."/>
            <person name="Palacio-Mejia J."/>
            <person name="Plott C."/>
            <person name="Shakirov E."/>
            <person name="Shu S."/>
            <person name="Yoshinaga Y."/>
            <person name="Zane M."/>
            <person name="Rokhsar D."/>
            <person name="Grimwood J."/>
            <person name="Schmutz J."/>
            <person name="Juenger T."/>
        </authorList>
    </citation>
    <scope>NUCLEOTIDE SEQUENCE [LARGE SCALE GENOMIC DNA]</scope>
    <source>
        <strain evidence="2">FIL2</strain>
    </source>
</reference>
<sequence>MHIPQQPGIEPEQVTDTYPLSRDQNLGMAYDVTSAVEAEASLASRTACRCHQMSTFQHTRRSWRRVLDFGVPLVAMAMTPSFHHKHPTRHRLQVSVHTQPTPCPRVHLHTQPSR</sequence>
<dbReference type="EMBL" id="CM008046">
    <property type="protein sequence ID" value="PVH66325.1"/>
    <property type="molecule type" value="Genomic_DNA"/>
</dbReference>
<dbReference type="Proteomes" id="UP000243499">
    <property type="component" value="Chromosome 1"/>
</dbReference>